<evidence type="ECO:0000256" key="5">
    <source>
        <dbReference type="SAM" id="MobiDB-lite"/>
    </source>
</evidence>
<gene>
    <name evidence="10" type="ORF">AA977_05890</name>
</gene>
<keyword evidence="1" id="KW-0004">4Fe-4S</keyword>
<dbReference type="SUPFAM" id="SSF53706">
    <property type="entry name" value="Formate dehydrogenase/DMSO reductase, domains 1-3"/>
    <property type="match status" value="1"/>
</dbReference>
<dbReference type="SMART" id="SM00926">
    <property type="entry name" value="Molybdop_Fe4S4"/>
    <property type="match status" value="1"/>
</dbReference>
<evidence type="ECO:0000313" key="11">
    <source>
        <dbReference type="Proteomes" id="UP000078062"/>
    </source>
</evidence>
<dbReference type="PANTHER" id="PTHR24960">
    <property type="entry name" value="PHOTOSYSTEM I IRON-SULFUR CENTER-RELATED"/>
    <property type="match status" value="1"/>
</dbReference>
<sequence>MITMNINGKIIECQEGQSVLEAARSAGIYIPTICYLSGCSPTVACKMCMVEMDGKRVYSCNTKAKNNAVILTNTPTLMDERKSIMQTYDVNHPLECGVCDKSGECELQDMTHLTGVEHQPYAVADDFKALDSWAKALYDPNLCIMCERCVTTCKDNVGENNLKATKADLHAPDKFKDSMSKDAFSVWSRKQKGIISFVGSVPCYDCGECIAVCPVGALSYKDFAYTANAWELKKIHSTCSHCSAGCLISYDVRHFDTLGEESKIFRVLNDFYHNPICGAGRFAFDVSSSPKGSANLKEAQNALKECDAVRIGGDITNEEAFLIERLRKELNFKIYNKDLYPFQQFLKILGEIKRPSIEEIKTSNLVITIGSSIKTENPLVRYAINNALKLNKASLIAMHPIKDIALANLCRSSFCITHEVGAEEILLGMLLKMLNIESAALKSLEDSKQDIVDEAALKALEEERKKALEQANQGCSLEENKAENEETATEDKAENKEEDQVKTAAPKEENKAENAESKEENKTENTEKLPTKTTYLLLEEAGINLETYEKILALLQKSNNTLLIVGEEIYRHQQARNIAKMLRLLAQKSAVKLILIPPSANALGIVSLCELNEEIFEHEKIVGIRAQGDFTINSDEKVFGKDAVSAVDFILPSLNQLEGTITNIEGRVLPLKPALRFEGYDLSDIMQGFGFVEENLIECTHKLPKEAGFKAIEFDRLTNYFTNDRANHRGYELETSHFEKSAKECEETECEPIKPLKEKIAFNAYLKYPETQFNSATHKSENLQLKTGIYVSKAFLKKLNKEVGQHITLIKEEEELAGILYLDESLDQEVFVISPSLLGNGSNFFKESVFDSVDLKEQA</sequence>
<keyword evidence="2" id="KW-0479">Metal-binding</keyword>
<keyword evidence="3" id="KW-0408">Iron</keyword>
<feature type="domain" description="4Fe-4S ferredoxin-type" evidence="7">
    <location>
        <begin position="193"/>
        <end position="223"/>
    </location>
</feature>
<evidence type="ECO:0000259" key="8">
    <source>
        <dbReference type="PROSITE" id="PS51669"/>
    </source>
</evidence>
<dbReference type="InterPro" id="IPR019574">
    <property type="entry name" value="NADH_UbQ_OxRdtase_Gsu_4Fe4S-bd"/>
</dbReference>
<dbReference type="Pfam" id="PF13510">
    <property type="entry name" value="Fer2_4"/>
    <property type="match status" value="1"/>
</dbReference>
<dbReference type="SUPFAM" id="SSF54862">
    <property type="entry name" value="4Fe-4S ferredoxins"/>
    <property type="match status" value="1"/>
</dbReference>
<evidence type="ECO:0000259" key="9">
    <source>
        <dbReference type="PROSITE" id="PS51839"/>
    </source>
</evidence>
<dbReference type="GO" id="GO:0051539">
    <property type="term" value="F:4 iron, 4 sulfur cluster binding"/>
    <property type="evidence" value="ECO:0007669"/>
    <property type="project" value="UniProtKB-KW"/>
</dbReference>
<feature type="domain" description="4Fe-4S ferredoxin-type" evidence="7">
    <location>
        <begin position="134"/>
        <end position="163"/>
    </location>
</feature>
<dbReference type="RefSeq" id="WP_064434922.1">
    <property type="nucleotide sequence ID" value="NZ_CP011486.1"/>
</dbReference>
<dbReference type="Gene3D" id="3.30.70.20">
    <property type="match status" value="1"/>
</dbReference>
<dbReference type="SUPFAM" id="SSF54292">
    <property type="entry name" value="2Fe-2S ferredoxin-like"/>
    <property type="match status" value="1"/>
</dbReference>
<feature type="domain" description="4Fe-4S His(Cys)3-ligated-type" evidence="9">
    <location>
        <begin position="76"/>
        <end position="115"/>
    </location>
</feature>
<dbReference type="Pfam" id="PF10588">
    <property type="entry name" value="NADH-G_4Fe-4S_3"/>
    <property type="match status" value="1"/>
</dbReference>
<dbReference type="InterPro" id="IPR017896">
    <property type="entry name" value="4Fe4S_Fe-S-bd"/>
</dbReference>
<evidence type="ECO:0000259" key="7">
    <source>
        <dbReference type="PROSITE" id="PS51379"/>
    </source>
</evidence>
<dbReference type="InterPro" id="IPR036010">
    <property type="entry name" value="2Fe-2S_ferredoxin-like_sf"/>
</dbReference>
<keyword evidence="10" id="KW-0560">Oxidoreductase</keyword>
<evidence type="ECO:0000259" key="6">
    <source>
        <dbReference type="PROSITE" id="PS51085"/>
    </source>
</evidence>
<dbReference type="PATRIC" id="fig|210.2441.peg.1205"/>
<dbReference type="PROSITE" id="PS51669">
    <property type="entry name" value="4FE4S_MOW_BIS_MGD"/>
    <property type="match status" value="1"/>
</dbReference>
<dbReference type="PROSITE" id="PS51839">
    <property type="entry name" value="4FE4S_HC3"/>
    <property type="match status" value="1"/>
</dbReference>
<evidence type="ECO:0000256" key="4">
    <source>
        <dbReference type="ARBA" id="ARBA00023014"/>
    </source>
</evidence>
<dbReference type="EC" id="1.6.5.3" evidence="10"/>
<protein>
    <submittedName>
        <fullName evidence="10">NADH dehydrogenase</fullName>
        <ecNumber evidence="10">1.6.5.3</ecNumber>
    </submittedName>
</protein>
<dbReference type="PROSITE" id="PS51379">
    <property type="entry name" value="4FE4S_FER_2"/>
    <property type="match status" value="2"/>
</dbReference>
<dbReference type="Gene3D" id="3.10.20.740">
    <property type="match status" value="1"/>
</dbReference>
<feature type="domain" description="2Fe-2S ferredoxin-type" evidence="6">
    <location>
        <begin position="1"/>
        <end position="76"/>
    </location>
</feature>
<dbReference type="GO" id="GO:0046872">
    <property type="term" value="F:metal ion binding"/>
    <property type="evidence" value="ECO:0007669"/>
    <property type="project" value="UniProtKB-KW"/>
</dbReference>
<feature type="compositionally biased region" description="Basic and acidic residues" evidence="5">
    <location>
        <begin position="478"/>
        <end position="528"/>
    </location>
</feature>
<dbReference type="PANTHER" id="PTHR24960:SF84">
    <property type="entry name" value="HYDROGENASE SUBUNIT"/>
    <property type="match status" value="1"/>
</dbReference>
<proteinExistence type="predicted"/>
<dbReference type="PROSITE" id="PS51085">
    <property type="entry name" value="2FE2S_FER_2"/>
    <property type="match status" value="1"/>
</dbReference>
<dbReference type="SMART" id="SM00929">
    <property type="entry name" value="NADH-G_4Fe-4S_3"/>
    <property type="match status" value="1"/>
</dbReference>
<accession>A0A1A9HDE2</accession>
<evidence type="ECO:0000256" key="3">
    <source>
        <dbReference type="ARBA" id="ARBA00023004"/>
    </source>
</evidence>
<reference evidence="10 11" key="1">
    <citation type="submission" date="2014-04" db="EMBL/GenBank/DDBJ databases">
        <title>Detecting global and local adaptation in a worldwide sample of Helicobacter pylori genomes.</title>
        <authorList>
            <person name="Montano V."/>
            <person name="Didelot X."/>
            <person name="Foll M."/>
            <person name="Linz B."/>
            <person name="Reinhardt R."/>
            <person name="Suerbaum S."/>
            <person name="Moodley Y."/>
            <person name="Jensen J.D."/>
        </authorList>
    </citation>
    <scope>NUCLEOTIDE SEQUENCE [LARGE SCALE GENOMIC DNA]</scope>
    <source>
        <strain evidence="10 11">K26A1</strain>
    </source>
</reference>
<dbReference type="PROSITE" id="PS00198">
    <property type="entry name" value="4FE4S_FER_1"/>
    <property type="match status" value="1"/>
</dbReference>
<evidence type="ECO:0000256" key="1">
    <source>
        <dbReference type="ARBA" id="ARBA00022485"/>
    </source>
</evidence>
<evidence type="ECO:0000256" key="2">
    <source>
        <dbReference type="ARBA" id="ARBA00022723"/>
    </source>
</evidence>
<dbReference type="NCBIfam" id="NF006305">
    <property type="entry name" value="PRK08493.1"/>
    <property type="match status" value="1"/>
</dbReference>
<organism evidence="10 11">
    <name type="scientific">Helicobacter pylori</name>
    <name type="common">Campylobacter pylori</name>
    <dbReference type="NCBI Taxonomy" id="210"/>
    <lineage>
        <taxon>Bacteria</taxon>
        <taxon>Pseudomonadati</taxon>
        <taxon>Campylobacterota</taxon>
        <taxon>Epsilonproteobacteria</taxon>
        <taxon>Campylobacterales</taxon>
        <taxon>Helicobacteraceae</taxon>
        <taxon>Helicobacter</taxon>
    </lineage>
</organism>
<dbReference type="InterPro" id="IPR017900">
    <property type="entry name" value="4Fe4S_Fe_S_CS"/>
</dbReference>
<dbReference type="AlphaFoldDB" id="A0A1A9HDE2"/>
<feature type="region of interest" description="Disordered" evidence="5">
    <location>
        <begin position="470"/>
        <end position="528"/>
    </location>
</feature>
<dbReference type="InterPro" id="IPR006963">
    <property type="entry name" value="Mopterin_OxRdtase_4Fe-4S_dom"/>
</dbReference>
<dbReference type="EMBL" id="CP011486">
    <property type="protein sequence ID" value="ANH48657.1"/>
    <property type="molecule type" value="Genomic_DNA"/>
</dbReference>
<evidence type="ECO:0000313" key="10">
    <source>
        <dbReference type="EMBL" id="ANH48657.1"/>
    </source>
</evidence>
<dbReference type="CDD" id="cd00207">
    <property type="entry name" value="fer2"/>
    <property type="match status" value="1"/>
</dbReference>
<dbReference type="GO" id="GO:0016491">
    <property type="term" value="F:oxidoreductase activity"/>
    <property type="evidence" value="ECO:0007669"/>
    <property type="project" value="UniProtKB-KW"/>
</dbReference>
<name>A0A1A9HDE2_HELPX</name>
<feature type="domain" description="4Fe-4S Mo/W bis-MGD-type" evidence="8">
    <location>
        <begin position="232"/>
        <end position="291"/>
    </location>
</feature>
<keyword evidence="4" id="KW-0411">Iron-sulfur</keyword>
<dbReference type="InterPro" id="IPR001041">
    <property type="entry name" value="2Fe-2S_ferredoxin-type"/>
</dbReference>
<dbReference type="Proteomes" id="UP000078062">
    <property type="component" value="Chromosome"/>
</dbReference>
<dbReference type="InterPro" id="IPR050157">
    <property type="entry name" value="PSI_iron-sulfur_center"/>
</dbReference>